<gene>
    <name evidence="4" type="ORF">LITE_LOCUS8218</name>
</gene>
<dbReference type="Proteomes" id="UP001154282">
    <property type="component" value="Unassembled WGS sequence"/>
</dbReference>
<dbReference type="Pfam" id="PF02458">
    <property type="entry name" value="Transferase"/>
    <property type="match status" value="1"/>
</dbReference>
<reference evidence="4" key="1">
    <citation type="submission" date="2022-08" db="EMBL/GenBank/DDBJ databases">
        <authorList>
            <person name="Gutierrez-Valencia J."/>
        </authorList>
    </citation>
    <scope>NUCLEOTIDE SEQUENCE</scope>
</reference>
<dbReference type="PANTHER" id="PTHR31623:SF117">
    <property type="entry name" value="BAHD ACYLTRANSFERASE"/>
    <property type="match status" value="1"/>
</dbReference>
<dbReference type="Gene3D" id="3.30.559.10">
    <property type="entry name" value="Chloramphenicol acetyltransferase-like domain"/>
    <property type="match status" value="2"/>
</dbReference>
<organism evidence="4 5">
    <name type="scientific">Linum tenue</name>
    <dbReference type="NCBI Taxonomy" id="586396"/>
    <lineage>
        <taxon>Eukaryota</taxon>
        <taxon>Viridiplantae</taxon>
        <taxon>Streptophyta</taxon>
        <taxon>Embryophyta</taxon>
        <taxon>Tracheophyta</taxon>
        <taxon>Spermatophyta</taxon>
        <taxon>Magnoliopsida</taxon>
        <taxon>eudicotyledons</taxon>
        <taxon>Gunneridae</taxon>
        <taxon>Pentapetalae</taxon>
        <taxon>rosids</taxon>
        <taxon>fabids</taxon>
        <taxon>Malpighiales</taxon>
        <taxon>Linaceae</taxon>
        <taxon>Linum</taxon>
    </lineage>
</organism>
<accession>A0AAV0I955</accession>
<comment type="similarity">
    <text evidence="1">Belongs to the plant acyltransferase family.</text>
</comment>
<keyword evidence="2" id="KW-0808">Transferase</keyword>
<dbReference type="InterPro" id="IPR023213">
    <property type="entry name" value="CAT-like_dom_sf"/>
</dbReference>
<keyword evidence="5" id="KW-1185">Reference proteome</keyword>
<evidence type="ECO:0000256" key="1">
    <source>
        <dbReference type="ARBA" id="ARBA00009861"/>
    </source>
</evidence>
<dbReference type="GO" id="GO:0016746">
    <property type="term" value="F:acyltransferase activity"/>
    <property type="evidence" value="ECO:0007669"/>
    <property type="project" value="UniProtKB-KW"/>
</dbReference>
<name>A0AAV0I955_9ROSI</name>
<protein>
    <submittedName>
        <fullName evidence="4">Uncharacterized protein</fullName>
    </submittedName>
</protein>
<evidence type="ECO:0000313" key="4">
    <source>
        <dbReference type="EMBL" id="CAI0394141.1"/>
    </source>
</evidence>
<proteinExistence type="inferred from homology"/>
<sequence length="466" mass="51283">MMAKAVKIEVTSRQMIKPSSPTPPEKSSLKLSIMDELNYVMATPLTLFYPAPDAGQQDVTVPRPGLLKSALADALTLYYPYAGELRASNVIECNDAGIEFVECNVAGTLSDIVFRCPDLDLLDSFLSIDDLNSADRYVGGQIKTLAFSCGGLAVAISMTHKVGDGISMFAFIRAWVAAAVAKENSKPIPAEHYPTFASNSMVPSSSDLSVPLPRLPPAQREQIRATTKRFVIGSEAIKRIQARCVSDAVERPTRSEALTAIVWRSLMKINRAKRIAAGRQGHKEKSILIHATNWRQQLDPPLPRTLVGNLSGKFVCRIEEGSSKDLKALAAYLRAGQVESGKPMMQGNKLAEEEAQGIIEFVREVQEVTTRGDVDIYSFSSLLSSFRLYDIDFGWGKPAWVVFTNLIIKNYVIFIEDIDRSVEILISTGEDDGRMLENDEELLEFASVNPPVVRGLRPSVALQSRI</sequence>
<dbReference type="EMBL" id="CAMGYJ010000003">
    <property type="protein sequence ID" value="CAI0394141.1"/>
    <property type="molecule type" value="Genomic_DNA"/>
</dbReference>
<comment type="caution">
    <text evidence="4">The sequence shown here is derived from an EMBL/GenBank/DDBJ whole genome shotgun (WGS) entry which is preliminary data.</text>
</comment>
<evidence type="ECO:0000313" key="5">
    <source>
        <dbReference type="Proteomes" id="UP001154282"/>
    </source>
</evidence>
<keyword evidence="3" id="KW-0012">Acyltransferase</keyword>
<evidence type="ECO:0000256" key="2">
    <source>
        <dbReference type="ARBA" id="ARBA00022679"/>
    </source>
</evidence>
<dbReference type="AlphaFoldDB" id="A0AAV0I955"/>
<evidence type="ECO:0000256" key="3">
    <source>
        <dbReference type="ARBA" id="ARBA00023315"/>
    </source>
</evidence>
<dbReference type="PANTHER" id="PTHR31623">
    <property type="entry name" value="F21J9.9"/>
    <property type="match status" value="1"/>
</dbReference>